<dbReference type="EMBL" id="CDHN01000001">
    <property type="protein sequence ID" value="CEJ80090.1"/>
    <property type="molecule type" value="Genomic_DNA"/>
</dbReference>
<accession>A0A0A1T1W3</accession>
<dbReference type="Proteomes" id="UP000039046">
    <property type="component" value="Unassembled WGS sequence"/>
</dbReference>
<gene>
    <name evidence="3" type="ORF">VHEMI00295</name>
</gene>
<protein>
    <submittedName>
        <fullName evidence="3">Uncharacterized protein</fullName>
    </submittedName>
</protein>
<feature type="chain" id="PRO_5001989764" evidence="2">
    <location>
        <begin position="19"/>
        <end position="218"/>
    </location>
</feature>
<feature type="region of interest" description="Disordered" evidence="1">
    <location>
        <begin position="144"/>
        <end position="218"/>
    </location>
</feature>
<dbReference type="AlphaFoldDB" id="A0A0A1T1W3"/>
<proteinExistence type="predicted"/>
<organism evidence="3 4">
    <name type="scientific">[Torrubiella] hemipterigena</name>
    <dbReference type="NCBI Taxonomy" id="1531966"/>
    <lineage>
        <taxon>Eukaryota</taxon>
        <taxon>Fungi</taxon>
        <taxon>Dikarya</taxon>
        <taxon>Ascomycota</taxon>
        <taxon>Pezizomycotina</taxon>
        <taxon>Sordariomycetes</taxon>
        <taxon>Hypocreomycetidae</taxon>
        <taxon>Hypocreales</taxon>
        <taxon>Clavicipitaceae</taxon>
        <taxon>Clavicipitaceae incertae sedis</taxon>
        <taxon>'Torrubiella' clade</taxon>
    </lineage>
</organism>
<dbReference type="HOGENOM" id="CLU_1267678_0_0_1"/>
<feature type="compositionally biased region" description="Low complexity" evidence="1">
    <location>
        <begin position="166"/>
        <end position="193"/>
    </location>
</feature>
<evidence type="ECO:0000256" key="1">
    <source>
        <dbReference type="SAM" id="MobiDB-lite"/>
    </source>
</evidence>
<name>A0A0A1T1W3_9HYPO</name>
<evidence type="ECO:0000313" key="3">
    <source>
        <dbReference type="EMBL" id="CEJ80090.1"/>
    </source>
</evidence>
<sequence>MHSFAPFTLIALASLGEARHGRFILPRQNGQACCPCPANGQAGLQTVTVTEYAQPATITVTHTTTPVSTITYIPPTQETITSKIFVDPVPLSEAPAKITRTRHSTITVTREVGASAQPIEGHEMSSSLTTISYIPPPAVSSSKAPIKACPAPVRPSRATTSSQVVSETSAQLAAQTSSPSASSSSVIKPSTVTYTPPAETPDVLPHSPPRGSYTSINW</sequence>
<keyword evidence="4" id="KW-1185">Reference proteome</keyword>
<feature type="signal peptide" evidence="2">
    <location>
        <begin position="1"/>
        <end position="18"/>
    </location>
</feature>
<evidence type="ECO:0000313" key="4">
    <source>
        <dbReference type="Proteomes" id="UP000039046"/>
    </source>
</evidence>
<evidence type="ECO:0000256" key="2">
    <source>
        <dbReference type="SAM" id="SignalP"/>
    </source>
</evidence>
<reference evidence="3 4" key="1">
    <citation type="journal article" date="2015" name="Genome Announc.">
        <title>Draft Genome Sequence and Gene Annotation of the Entomopathogenic Fungus Verticillium hemipterigenum.</title>
        <authorList>
            <person name="Horn F."/>
            <person name="Habel A."/>
            <person name="Scharf D.H."/>
            <person name="Dworschak J."/>
            <person name="Brakhage A.A."/>
            <person name="Guthke R."/>
            <person name="Hertweck C."/>
            <person name="Linde J."/>
        </authorList>
    </citation>
    <scope>NUCLEOTIDE SEQUENCE [LARGE SCALE GENOMIC DNA]</scope>
</reference>
<keyword evidence="2" id="KW-0732">Signal</keyword>